<dbReference type="Proteomes" id="UP000598146">
    <property type="component" value="Unassembled WGS sequence"/>
</dbReference>
<evidence type="ECO:0000256" key="1">
    <source>
        <dbReference type="SAM" id="Phobius"/>
    </source>
</evidence>
<organism evidence="2 3">
    <name type="scientific">Actinoplanes aureus</name>
    <dbReference type="NCBI Taxonomy" id="2792083"/>
    <lineage>
        <taxon>Bacteria</taxon>
        <taxon>Bacillati</taxon>
        <taxon>Actinomycetota</taxon>
        <taxon>Actinomycetes</taxon>
        <taxon>Micromonosporales</taxon>
        <taxon>Micromonosporaceae</taxon>
        <taxon>Actinoplanes</taxon>
    </lineage>
</organism>
<sequence>MKGSTWRRVAALLIATVALWLVVGVAGSLGTWLWWLVAAAPMAAFVAAPFALYWISGGRTWPTWVAFVPALVLLMTALAVPGDFYMRELGTPAAATVGEATCTDNGEGRCLYNYTLYDGAGRVLPGEFRDTVEYAAGSRLDVVTDPRGYFGPRLAADVRSRVFEVITLIAFALYLLVVVAAGLIGRRPVTSS</sequence>
<evidence type="ECO:0008006" key="4">
    <source>
        <dbReference type="Google" id="ProtNLM"/>
    </source>
</evidence>
<protein>
    <recommendedName>
        <fullName evidence="4">DUF3592 domain-containing protein</fullName>
    </recommendedName>
</protein>
<dbReference type="RefSeq" id="WP_196417349.1">
    <property type="nucleotide sequence ID" value="NZ_JADQTO010000015.1"/>
</dbReference>
<evidence type="ECO:0000313" key="2">
    <source>
        <dbReference type="EMBL" id="MBG0565583.1"/>
    </source>
</evidence>
<proteinExistence type="predicted"/>
<accession>A0A931CE86</accession>
<keyword evidence="1" id="KW-0472">Membrane</keyword>
<feature type="transmembrane region" description="Helical" evidence="1">
    <location>
        <begin position="162"/>
        <end position="184"/>
    </location>
</feature>
<name>A0A931CE86_9ACTN</name>
<reference evidence="2" key="1">
    <citation type="submission" date="2020-11" db="EMBL/GenBank/DDBJ databases">
        <title>Isolation and identification of active actinomycetes.</title>
        <authorList>
            <person name="Sun X."/>
        </authorList>
    </citation>
    <scope>NUCLEOTIDE SEQUENCE</scope>
    <source>
        <strain evidence="2">NEAU-A11</strain>
    </source>
</reference>
<keyword evidence="3" id="KW-1185">Reference proteome</keyword>
<dbReference type="AlphaFoldDB" id="A0A931CE86"/>
<gene>
    <name evidence="2" type="ORF">I4J89_29440</name>
</gene>
<feature type="transmembrane region" description="Helical" evidence="1">
    <location>
        <begin position="34"/>
        <end position="54"/>
    </location>
</feature>
<keyword evidence="1" id="KW-1133">Transmembrane helix</keyword>
<comment type="caution">
    <text evidence="2">The sequence shown here is derived from an EMBL/GenBank/DDBJ whole genome shotgun (WGS) entry which is preliminary data.</text>
</comment>
<keyword evidence="1" id="KW-0812">Transmembrane</keyword>
<evidence type="ECO:0000313" key="3">
    <source>
        <dbReference type="Proteomes" id="UP000598146"/>
    </source>
</evidence>
<feature type="transmembrane region" description="Helical" evidence="1">
    <location>
        <begin position="61"/>
        <end position="80"/>
    </location>
</feature>
<dbReference type="EMBL" id="JADQTO010000015">
    <property type="protein sequence ID" value="MBG0565583.1"/>
    <property type="molecule type" value="Genomic_DNA"/>
</dbReference>